<reference evidence="6" key="2">
    <citation type="submission" date="2020-08" db="EMBL/GenBank/DDBJ databases">
        <title>Draft Genome Sequence of Cumin Blight Pathogen Alternaria burnsii.</title>
        <authorList>
            <person name="Feng Z."/>
        </authorList>
    </citation>
    <scope>NUCLEOTIDE SEQUENCE</scope>
    <source>
        <strain evidence="6">CBS107.38</strain>
    </source>
</reference>
<dbReference type="InterPro" id="IPR002938">
    <property type="entry name" value="FAD-bd"/>
</dbReference>
<dbReference type="InterPro" id="IPR050562">
    <property type="entry name" value="FAD_mOase_fung"/>
</dbReference>
<evidence type="ECO:0000256" key="2">
    <source>
        <dbReference type="ARBA" id="ARBA00022630"/>
    </source>
</evidence>
<dbReference type="Gene3D" id="3.50.50.60">
    <property type="entry name" value="FAD/NAD(P)-binding domain"/>
    <property type="match status" value="1"/>
</dbReference>
<proteinExistence type="inferred from homology"/>
<sequence length="461" mass="51831">MAQPDSTTSKLFRVIIVGAGIVGLSLSHALQLVNIDHVVLEKHDKIVSIRGPALIIWPPVARIFDRFGILDKIARTITPVGKEYIRWPDGSVSRYDPVQQYMSKLFQVPSILFDRQALVSHLYEGLPDKSYIHTNRRLERIEHTETGVCIHLADGSVEVGDMVIEAHGVHSLVRQLMWDYASEFESGTIPENEKEIMRFSEFRGIFGVSTVKDSFDLGPADTHHGKAYWGITFKDEAHLPEKRDKATEADIEAVAKNFADHPITEKIKVGDLWGTNIRNGLLTVEEGVLGRWYAGRIVLVGDSVHKMTADIGMGANTGIEPADYLCNILHREFGSTPTRHITDNELTSLFAEYQAGRHERASAFVHASGQVTRMDSYQAYLGRFFVGYLAPYIVPLQRKATARTLAKASKVDYAPTRTINESAEGWRLNEESEKEKQKNVDWAKYVFLTIMLAASFTYLRP</sequence>
<feature type="domain" description="FAD-binding" evidence="5">
    <location>
        <begin position="13"/>
        <end position="364"/>
    </location>
</feature>
<dbReference type="EMBL" id="JAAABM010000005">
    <property type="protein sequence ID" value="KAF7677891.1"/>
    <property type="molecule type" value="Genomic_DNA"/>
</dbReference>
<accession>A0A8H7EHC4</accession>
<dbReference type="GO" id="GO:0071949">
    <property type="term" value="F:FAD binding"/>
    <property type="evidence" value="ECO:0007669"/>
    <property type="project" value="InterPro"/>
</dbReference>
<dbReference type="GeneID" id="62202975"/>
<dbReference type="PANTHER" id="PTHR47356:SF2">
    <property type="entry name" value="FAD-BINDING DOMAIN-CONTAINING PROTEIN-RELATED"/>
    <property type="match status" value="1"/>
</dbReference>
<reference evidence="6" key="1">
    <citation type="submission" date="2020-01" db="EMBL/GenBank/DDBJ databases">
        <authorList>
            <person name="Feng Z.H.Z."/>
        </authorList>
    </citation>
    <scope>NUCLEOTIDE SEQUENCE</scope>
    <source>
        <strain evidence="6">CBS107.38</strain>
    </source>
</reference>
<gene>
    <name evidence="6" type="ORF">GT037_004750</name>
</gene>
<name>A0A8H7EHC4_9PLEO</name>
<dbReference type="PANTHER" id="PTHR47356">
    <property type="entry name" value="FAD-DEPENDENT MONOOXYGENASE ASQG-RELATED"/>
    <property type="match status" value="1"/>
</dbReference>
<keyword evidence="2" id="KW-0285">Flavoprotein</keyword>
<evidence type="ECO:0000256" key="1">
    <source>
        <dbReference type="ARBA" id="ARBA00007992"/>
    </source>
</evidence>
<comment type="caution">
    <text evidence="6">The sequence shown here is derived from an EMBL/GenBank/DDBJ whole genome shotgun (WGS) entry which is preliminary data.</text>
</comment>
<evidence type="ECO:0000256" key="4">
    <source>
        <dbReference type="ARBA" id="ARBA00023002"/>
    </source>
</evidence>
<dbReference type="RefSeq" id="XP_038788069.1">
    <property type="nucleotide sequence ID" value="XM_038929797.1"/>
</dbReference>
<organism evidence="6 7">
    <name type="scientific">Alternaria burnsii</name>
    <dbReference type="NCBI Taxonomy" id="1187904"/>
    <lineage>
        <taxon>Eukaryota</taxon>
        <taxon>Fungi</taxon>
        <taxon>Dikarya</taxon>
        <taxon>Ascomycota</taxon>
        <taxon>Pezizomycotina</taxon>
        <taxon>Dothideomycetes</taxon>
        <taxon>Pleosporomycetidae</taxon>
        <taxon>Pleosporales</taxon>
        <taxon>Pleosporineae</taxon>
        <taxon>Pleosporaceae</taxon>
        <taxon>Alternaria</taxon>
        <taxon>Alternaria sect. Alternaria</taxon>
    </lineage>
</organism>
<protein>
    <submittedName>
        <fullName evidence="6">Fad nad-binding domain-containing protein</fullName>
    </submittedName>
</protein>
<keyword evidence="7" id="KW-1185">Reference proteome</keyword>
<dbReference type="InterPro" id="IPR036188">
    <property type="entry name" value="FAD/NAD-bd_sf"/>
</dbReference>
<keyword evidence="4" id="KW-0560">Oxidoreductase</keyword>
<keyword evidence="3" id="KW-0274">FAD</keyword>
<dbReference type="SUPFAM" id="SSF51905">
    <property type="entry name" value="FAD/NAD(P)-binding domain"/>
    <property type="match status" value="1"/>
</dbReference>
<evidence type="ECO:0000259" key="5">
    <source>
        <dbReference type="Pfam" id="PF01494"/>
    </source>
</evidence>
<dbReference type="Pfam" id="PF01494">
    <property type="entry name" value="FAD_binding_3"/>
    <property type="match status" value="1"/>
</dbReference>
<comment type="similarity">
    <text evidence="1">Belongs to the paxM FAD-dependent monooxygenase family.</text>
</comment>
<evidence type="ECO:0000313" key="7">
    <source>
        <dbReference type="Proteomes" id="UP000596902"/>
    </source>
</evidence>
<evidence type="ECO:0000256" key="3">
    <source>
        <dbReference type="ARBA" id="ARBA00022827"/>
    </source>
</evidence>
<dbReference type="Proteomes" id="UP000596902">
    <property type="component" value="Unassembled WGS sequence"/>
</dbReference>
<dbReference type="GO" id="GO:0004497">
    <property type="term" value="F:monooxygenase activity"/>
    <property type="evidence" value="ECO:0007669"/>
    <property type="project" value="InterPro"/>
</dbReference>
<evidence type="ECO:0000313" key="6">
    <source>
        <dbReference type="EMBL" id="KAF7677891.1"/>
    </source>
</evidence>
<dbReference type="PRINTS" id="PR00420">
    <property type="entry name" value="RNGMNOXGNASE"/>
</dbReference>
<dbReference type="AlphaFoldDB" id="A0A8H7EHC4"/>